<dbReference type="Proteomes" id="UP001055439">
    <property type="component" value="Chromosome 7"/>
</dbReference>
<organism evidence="1 2">
    <name type="scientific">Musa troglodytarum</name>
    <name type="common">fe'i banana</name>
    <dbReference type="NCBI Taxonomy" id="320322"/>
    <lineage>
        <taxon>Eukaryota</taxon>
        <taxon>Viridiplantae</taxon>
        <taxon>Streptophyta</taxon>
        <taxon>Embryophyta</taxon>
        <taxon>Tracheophyta</taxon>
        <taxon>Spermatophyta</taxon>
        <taxon>Magnoliopsida</taxon>
        <taxon>Liliopsida</taxon>
        <taxon>Zingiberales</taxon>
        <taxon>Musaceae</taxon>
        <taxon>Musa</taxon>
    </lineage>
</organism>
<reference evidence="1" key="1">
    <citation type="submission" date="2022-05" db="EMBL/GenBank/DDBJ databases">
        <title>The Musa troglodytarum L. genome provides insights into the mechanism of non-climacteric behaviour and enrichment of carotenoids.</title>
        <authorList>
            <person name="Wang J."/>
        </authorList>
    </citation>
    <scope>NUCLEOTIDE SEQUENCE</scope>
    <source>
        <tissue evidence="1">Leaf</tissue>
    </source>
</reference>
<sequence length="75" mass="7962">MPVCSRYVAASAATRPASAAWTASAVAATKPCQETSLQYVVCSPSIDKACSITCRVFCFVAFAVLLWNCCFCTVL</sequence>
<protein>
    <submittedName>
        <fullName evidence="1">Uncharacterized protein</fullName>
    </submittedName>
</protein>
<name>A0A9E7H0M0_9LILI</name>
<accession>A0A9E7H0M0</accession>
<dbReference type="EMBL" id="CP097509">
    <property type="protein sequence ID" value="URE21462.1"/>
    <property type="molecule type" value="Genomic_DNA"/>
</dbReference>
<proteinExistence type="predicted"/>
<evidence type="ECO:0000313" key="2">
    <source>
        <dbReference type="Proteomes" id="UP001055439"/>
    </source>
</evidence>
<dbReference type="AlphaFoldDB" id="A0A9E7H0M0"/>
<gene>
    <name evidence="1" type="ORF">MUK42_37001</name>
</gene>
<evidence type="ECO:0000313" key="1">
    <source>
        <dbReference type="EMBL" id="URE21462.1"/>
    </source>
</evidence>
<keyword evidence="2" id="KW-1185">Reference proteome</keyword>